<organism evidence="3 4">
    <name type="scientific">Zancudomyces culisetae</name>
    <name type="common">Gut fungus</name>
    <name type="synonym">Smittium culisetae</name>
    <dbReference type="NCBI Taxonomy" id="1213189"/>
    <lineage>
        <taxon>Eukaryota</taxon>
        <taxon>Fungi</taxon>
        <taxon>Fungi incertae sedis</taxon>
        <taxon>Zoopagomycota</taxon>
        <taxon>Kickxellomycotina</taxon>
        <taxon>Harpellomycetes</taxon>
        <taxon>Harpellales</taxon>
        <taxon>Legeriomycetaceae</taxon>
        <taxon>Zancudomyces</taxon>
    </lineage>
</organism>
<dbReference type="AlphaFoldDB" id="A0A1R1PQC6"/>
<accession>A0A1R1PQC6</accession>
<evidence type="ECO:0000313" key="4">
    <source>
        <dbReference type="Proteomes" id="UP000188320"/>
    </source>
</evidence>
<reference evidence="3" key="2">
    <citation type="submission" date="2017-01" db="EMBL/GenBank/DDBJ databases">
        <authorList>
            <person name="Mah S.A."/>
            <person name="Swanson W.J."/>
            <person name="Moy G.W."/>
            <person name="Vacquier V.D."/>
        </authorList>
    </citation>
    <scope>NUCLEOTIDE SEQUENCE [LARGE SCALE GENOMIC DNA]</scope>
    <source>
        <strain evidence="3">COL-18-3</strain>
    </source>
</reference>
<comment type="caution">
    <text evidence="3">The sequence shown here is derived from an EMBL/GenBank/DDBJ whole genome shotgun (WGS) entry which is preliminary data.</text>
</comment>
<keyword evidence="4" id="KW-1185">Reference proteome</keyword>
<sequence length="113" mass="12094">MCGSLVPLEKGPRNACKSGAQKTLISRNPKTIGMSCEPTDERNNARLPAPPELGLSNLLRQMLPPSMLATTVVSPPIPHVGFVFVLAVHPPPVGHFMTTLSPLDQPARPRIAI</sequence>
<dbReference type="Proteomes" id="UP000188320">
    <property type="component" value="Unassembled WGS sequence"/>
</dbReference>
<dbReference type="EMBL" id="LSSK01001017">
    <property type="protein sequence ID" value="OMH80998.1"/>
    <property type="molecule type" value="Genomic_DNA"/>
</dbReference>
<evidence type="ECO:0000313" key="3">
    <source>
        <dbReference type="EMBL" id="OMH83158.1"/>
    </source>
</evidence>
<evidence type="ECO:0000256" key="1">
    <source>
        <dbReference type="SAM" id="MobiDB-lite"/>
    </source>
</evidence>
<evidence type="ECO:0000313" key="2">
    <source>
        <dbReference type="EMBL" id="OMH80998.1"/>
    </source>
</evidence>
<dbReference type="EMBL" id="LSSK01000496">
    <property type="protein sequence ID" value="OMH83158.1"/>
    <property type="molecule type" value="Genomic_DNA"/>
</dbReference>
<gene>
    <name evidence="3" type="ORF">AX774_g3354</name>
    <name evidence="2" type="ORF">AX774_g5558</name>
</gene>
<feature type="region of interest" description="Disordered" evidence="1">
    <location>
        <begin position="30"/>
        <end position="49"/>
    </location>
</feature>
<reference evidence="4" key="1">
    <citation type="submission" date="2017-01" db="EMBL/GenBank/DDBJ databases">
        <authorList>
            <person name="Wang Y."/>
            <person name="White M."/>
            <person name="Kvist S."/>
            <person name="Moncalvo J.-M."/>
        </authorList>
    </citation>
    <scope>NUCLEOTIDE SEQUENCE [LARGE SCALE GENOMIC DNA]</scope>
    <source>
        <strain evidence="4">COL-18-3</strain>
    </source>
</reference>
<proteinExistence type="predicted"/>
<name>A0A1R1PQC6_ZANCU</name>
<protein>
    <submittedName>
        <fullName evidence="3">Uncharacterized protein</fullName>
    </submittedName>
</protein>